<dbReference type="EMBL" id="JAAAJB010000075">
    <property type="protein sequence ID" value="KAG0267458.1"/>
    <property type="molecule type" value="Genomic_DNA"/>
</dbReference>
<dbReference type="GO" id="GO:0005634">
    <property type="term" value="C:nucleus"/>
    <property type="evidence" value="ECO:0007669"/>
    <property type="project" value="UniProtKB-SubCell"/>
</dbReference>
<dbReference type="InterPro" id="IPR013520">
    <property type="entry name" value="Ribonucl_H"/>
</dbReference>
<dbReference type="GO" id="GO:0003676">
    <property type="term" value="F:nucleic acid binding"/>
    <property type="evidence" value="ECO:0007669"/>
    <property type="project" value="InterPro"/>
</dbReference>
<proteinExistence type="inferred from homology"/>
<evidence type="ECO:0000256" key="4">
    <source>
        <dbReference type="ARBA" id="ARBA00022801"/>
    </source>
</evidence>
<feature type="compositionally biased region" description="Low complexity" evidence="7">
    <location>
        <begin position="33"/>
        <end position="47"/>
    </location>
</feature>
<evidence type="ECO:0000256" key="1">
    <source>
        <dbReference type="ARBA" id="ARBA00004123"/>
    </source>
</evidence>
<reference evidence="9" key="1">
    <citation type="journal article" date="2020" name="Fungal Divers.">
        <title>Resolving the Mortierellaceae phylogeny through synthesis of multi-gene phylogenetics and phylogenomics.</title>
        <authorList>
            <person name="Vandepol N."/>
            <person name="Liber J."/>
            <person name="Desiro A."/>
            <person name="Na H."/>
            <person name="Kennedy M."/>
            <person name="Barry K."/>
            <person name="Grigoriev I.V."/>
            <person name="Miller A.N."/>
            <person name="O'Donnell K."/>
            <person name="Stajich J.E."/>
            <person name="Bonito G."/>
        </authorList>
    </citation>
    <scope>NUCLEOTIDE SEQUENCE</scope>
    <source>
        <strain evidence="9">BC1065</strain>
    </source>
</reference>
<name>A0A9P6QK84_9FUNG</name>
<evidence type="ECO:0000256" key="7">
    <source>
        <dbReference type="SAM" id="MobiDB-lite"/>
    </source>
</evidence>
<keyword evidence="3" id="KW-0540">Nuclease</keyword>
<dbReference type="InterPro" id="IPR047021">
    <property type="entry name" value="REXO1/3/4-like"/>
</dbReference>
<comment type="caution">
    <text evidence="9">The sequence shown here is derived from an EMBL/GenBank/DDBJ whole genome shotgun (WGS) entry which is preliminary data.</text>
</comment>
<evidence type="ECO:0000313" key="9">
    <source>
        <dbReference type="EMBL" id="KAG0267458.1"/>
    </source>
</evidence>
<comment type="similarity">
    <text evidence="2">Belongs to the REXO1/REXO3 family.</text>
</comment>
<dbReference type="FunFam" id="3.30.420.10:FF:000031">
    <property type="entry name" value="RNA exonuclease 1"/>
    <property type="match status" value="1"/>
</dbReference>
<evidence type="ECO:0000256" key="3">
    <source>
        <dbReference type="ARBA" id="ARBA00022722"/>
    </source>
</evidence>
<dbReference type="InterPro" id="IPR012337">
    <property type="entry name" value="RNaseH-like_sf"/>
</dbReference>
<evidence type="ECO:0000259" key="8">
    <source>
        <dbReference type="SMART" id="SM00479"/>
    </source>
</evidence>
<dbReference type="SMART" id="SM00479">
    <property type="entry name" value="EXOIII"/>
    <property type="match status" value="1"/>
</dbReference>
<dbReference type="Pfam" id="PF00929">
    <property type="entry name" value="RNase_T"/>
    <property type="match status" value="1"/>
</dbReference>
<evidence type="ECO:0000256" key="6">
    <source>
        <dbReference type="ARBA" id="ARBA00023242"/>
    </source>
</evidence>
<protein>
    <submittedName>
        <fullName evidence="9">RNA exonuclease 3</fullName>
    </submittedName>
</protein>
<keyword evidence="6" id="KW-0539">Nucleus</keyword>
<evidence type="ECO:0000256" key="5">
    <source>
        <dbReference type="ARBA" id="ARBA00022839"/>
    </source>
</evidence>
<dbReference type="Gene3D" id="3.30.420.10">
    <property type="entry name" value="Ribonuclease H-like superfamily/Ribonuclease H"/>
    <property type="match status" value="1"/>
</dbReference>
<dbReference type="AlphaFoldDB" id="A0A9P6QK84"/>
<accession>A0A9P6QK84</accession>
<dbReference type="SUPFAM" id="SSF53098">
    <property type="entry name" value="Ribonuclease H-like"/>
    <property type="match status" value="1"/>
</dbReference>
<dbReference type="CDD" id="cd06145">
    <property type="entry name" value="REX1_like"/>
    <property type="match status" value="1"/>
</dbReference>
<dbReference type="GO" id="GO:0004527">
    <property type="term" value="F:exonuclease activity"/>
    <property type="evidence" value="ECO:0007669"/>
    <property type="project" value="UniProtKB-KW"/>
</dbReference>
<keyword evidence="10" id="KW-1185">Reference proteome</keyword>
<feature type="compositionally biased region" description="Low complexity" evidence="7">
    <location>
        <begin position="1"/>
        <end position="17"/>
    </location>
</feature>
<dbReference type="Proteomes" id="UP000807716">
    <property type="component" value="Unassembled WGS sequence"/>
</dbReference>
<evidence type="ECO:0000313" key="10">
    <source>
        <dbReference type="Proteomes" id="UP000807716"/>
    </source>
</evidence>
<comment type="subcellular location">
    <subcellularLocation>
        <location evidence="1">Nucleus</location>
    </subcellularLocation>
</comment>
<keyword evidence="5 9" id="KW-0269">Exonuclease</keyword>
<dbReference type="InterPro" id="IPR034922">
    <property type="entry name" value="REX1-like_exo"/>
</dbReference>
<dbReference type="InterPro" id="IPR036397">
    <property type="entry name" value="RNaseH_sf"/>
</dbReference>
<evidence type="ECO:0000256" key="2">
    <source>
        <dbReference type="ARBA" id="ARBA00006357"/>
    </source>
</evidence>
<dbReference type="PANTHER" id="PTHR12801:SF115">
    <property type="entry name" value="FI18136P1-RELATED"/>
    <property type="match status" value="1"/>
</dbReference>
<organism evidence="9 10">
    <name type="scientific">Actinomortierella ambigua</name>
    <dbReference type="NCBI Taxonomy" id="1343610"/>
    <lineage>
        <taxon>Eukaryota</taxon>
        <taxon>Fungi</taxon>
        <taxon>Fungi incertae sedis</taxon>
        <taxon>Mucoromycota</taxon>
        <taxon>Mortierellomycotina</taxon>
        <taxon>Mortierellomycetes</taxon>
        <taxon>Mortierellales</taxon>
        <taxon>Mortierellaceae</taxon>
        <taxon>Actinomortierella</taxon>
    </lineage>
</organism>
<dbReference type="PANTHER" id="PTHR12801">
    <property type="entry name" value="RNA EXONUCLEASE REXO1 / RECO3 FAMILY MEMBER-RELATED"/>
    <property type="match status" value="1"/>
</dbReference>
<gene>
    <name evidence="9" type="primary">REX3</name>
    <name evidence="9" type="ORF">DFQ27_008749</name>
</gene>
<sequence length="444" mass="49128">MAPSSSPQSYSGPSKSSGAVLLARPDTVTRPKQQQQSSSASTSTSSSRLPATNKGPPVLKIDLRSHSKPQLRQKVVTQLYEAFRRIYASLKDGDAVASEHAVAQESDIHKKTTQGTYKSLAAVTLQRLKKRPPATGPDDVGIEGEWNPVKDTSASLLEIWQLAKAYCPTKQQLQDHGYPVELPATLDPIPSPKGICDRCGGSFTIKDHLEESDRAACLYHPLRAKMSKTFGDRVRVFRCCEEPIGSEGCTPGPHVYKEDGLSLLHTRIPFVETPDRSTPAPHAVVAMDCEMCYTAGGFEMVRISVVGGDGQTILDELVKPKHPVIDLNTRFSGIKSLDDAKYTLEEVREKLFELIDSKTIIIGQSLDNDFKVLRLVHNTVIDTSMLFPHPRGGNFKYSLQFMAQQYLQRFIQDTEDGHDSFEDAKTCLDLVKLKVEKDLQQKST</sequence>
<dbReference type="GO" id="GO:0010629">
    <property type="term" value="P:negative regulation of gene expression"/>
    <property type="evidence" value="ECO:0007669"/>
    <property type="project" value="UniProtKB-ARBA"/>
</dbReference>
<feature type="domain" description="Exonuclease" evidence="8">
    <location>
        <begin position="283"/>
        <end position="440"/>
    </location>
</feature>
<keyword evidence="4" id="KW-0378">Hydrolase</keyword>
<dbReference type="OrthoDB" id="8191639at2759"/>
<feature type="region of interest" description="Disordered" evidence="7">
    <location>
        <begin position="1"/>
        <end position="66"/>
    </location>
</feature>